<keyword evidence="7 8" id="KW-0539">Nucleus</keyword>
<evidence type="ECO:0000256" key="9">
    <source>
        <dbReference type="SAM" id="MobiDB-lite"/>
    </source>
</evidence>
<dbReference type="InterPro" id="IPR000305">
    <property type="entry name" value="GIY-YIG_endonuc"/>
</dbReference>
<comment type="caution">
    <text evidence="11">The sequence shown here is derived from an EMBL/GenBank/DDBJ whole genome shotgun (WGS) entry which is preliminary data.</text>
</comment>
<feature type="region of interest" description="Disordered" evidence="9">
    <location>
        <begin position="1"/>
        <end position="33"/>
    </location>
</feature>
<keyword evidence="2 8" id="KW-0255">Endonuclease</keyword>
<comment type="caution">
    <text evidence="8">Lacks conserved residue(s) required for the propagation of feature annotation.</text>
</comment>
<feature type="region of interest" description="Disordered" evidence="9">
    <location>
        <begin position="207"/>
        <end position="236"/>
    </location>
</feature>
<dbReference type="EC" id="3.1.-.-" evidence="8"/>
<evidence type="ECO:0000256" key="1">
    <source>
        <dbReference type="ARBA" id="ARBA00022722"/>
    </source>
</evidence>
<name>A0ABC8RCL6_9AQUA</name>
<dbReference type="PANTHER" id="PTHR20208:SF10">
    <property type="entry name" value="STRUCTURE-SPECIFIC ENDONUCLEASE SUBUNIT SLX1"/>
    <property type="match status" value="1"/>
</dbReference>
<dbReference type="GO" id="GO:0006281">
    <property type="term" value="P:DNA repair"/>
    <property type="evidence" value="ECO:0007669"/>
    <property type="project" value="UniProtKB-UniRule"/>
</dbReference>
<evidence type="ECO:0000256" key="8">
    <source>
        <dbReference type="HAMAP-Rule" id="MF_03100"/>
    </source>
</evidence>
<evidence type="ECO:0000259" key="10">
    <source>
        <dbReference type="PROSITE" id="PS50164"/>
    </source>
</evidence>
<feature type="domain" description="GIY-YIG" evidence="10">
    <location>
        <begin position="39"/>
        <end position="124"/>
    </location>
</feature>
<keyword evidence="12" id="KW-1185">Reference proteome</keyword>
<dbReference type="InterPro" id="IPR050381">
    <property type="entry name" value="SLX1_endonuclease"/>
</dbReference>
<dbReference type="InterPro" id="IPR027520">
    <property type="entry name" value="Slx1"/>
</dbReference>
<dbReference type="HAMAP" id="MF_03100">
    <property type="entry name" value="Endonuc_su_Slx1"/>
    <property type="match status" value="1"/>
</dbReference>
<dbReference type="GO" id="GO:0004520">
    <property type="term" value="F:DNA endonuclease activity"/>
    <property type="evidence" value="ECO:0007669"/>
    <property type="project" value="UniProtKB-UniRule"/>
</dbReference>
<gene>
    <name evidence="11" type="ORF">ILEXP_LOCUS10388</name>
</gene>
<evidence type="ECO:0000256" key="4">
    <source>
        <dbReference type="ARBA" id="ARBA00022801"/>
    </source>
</evidence>
<dbReference type="AlphaFoldDB" id="A0ABC8RCL6"/>
<accession>A0ABC8RCL6</accession>
<keyword evidence="5 8" id="KW-0233">DNA recombination</keyword>
<keyword evidence="1 8" id="KW-0540">Nuclease</keyword>
<reference evidence="11 12" key="1">
    <citation type="submission" date="2024-02" db="EMBL/GenBank/DDBJ databases">
        <authorList>
            <person name="Vignale AGUSTIN F."/>
            <person name="Sosa J E."/>
            <person name="Modenutti C."/>
        </authorList>
    </citation>
    <scope>NUCLEOTIDE SEQUENCE [LARGE SCALE GENOMIC DNA]</scope>
</reference>
<dbReference type="GO" id="GO:0033557">
    <property type="term" value="C:Slx1-Slx4 complex"/>
    <property type="evidence" value="ECO:0007669"/>
    <property type="project" value="UniProtKB-UniRule"/>
</dbReference>
<evidence type="ECO:0000313" key="11">
    <source>
        <dbReference type="EMBL" id="CAK9142698.1"/>
    </source>
</evidence>
<evidence type="ECO:0000256" key="3">
    <source>
        <dbReference type="ARBA" id="ARBA00022763"/>
    </source>
</evidence>
<dbReference type="GO" id="GO:0016787">
    <property type="term" value="F:hydrolase activity"/>
    <property type="evidence" value="ECO:0007669"/>
    <property type="project" value="UniProtKB-KW"/>
</dbReference>
<dbReference type="PROSITE" id="PS50164">
    <property type="entry name" value="GIY_YIG"/>
    <property type="match status" value="1"/>
</dbReference>
<evidence type="ECO:0000256" key="2">
    <source>
        <dbReference type="ARBA" id="ARBA00022759"/>
    </source>
</evidence>
<comment type="subcellular location">
    <subcellularLocation>
        <location evidence="8">Nucleus</location>
    </subcellularLocation>
</comment>
<dbReference type="Proteomes" id="UP001642360">
    <property type="component" value="Unassembled WGS sequence"/>
</dbReference>
<dbReference type="EMBL" id="CAUOFW020001247">
    <property type="protein sequence ID" value="CAK9142698.1"/>
    <property type="molecule type" value="Genomic_DNA"/>
</dbReference>
<evidence type="ECO:0000313" key="12">
    <source>
        <dbReference type="Proteomes" id="UP001642360"/>
    </source>
</evidence>
<sequence>MGRRKRTEIPETQIHGGVDRDAERERESEVGTEKEKGGKFFACYLLTSLSPRHKGHTYIGFTVNPRRRIRQHNGEMRSGAWRTKSKRPWEMVLCIYGFPTNVAALQLEWAWQHPVESLAVRKAAATFKSLSGLANKIKLAYTMLTLPSWQSLKLTLNFFSTKYQKHTSGCPSLPEHMKVQICSMDELPCYTGGDWNACEKDEWDDDEECDETGGFQRSTTEGSVHPTNHNSADTFNGIEESTCQPIGWMEESGDEQTRGIEEFGARLPRDSSSRMKELRQPFCLNKSPVRALLSSEHITIEIEDTFRLIEEHGFEMEPPAAKHLTTKIAAEKSQHLIKSYIASSEVEIIDVFTPSPANKIISSSKKRRFSTFCPEIIDLTKSPIFV</sequence>
<dbReference type="Pfam" id="PF01541">
    <property type="entry name" value="GIY-YIG"/>
    <property type="match status" value="1"/>
</dbReference>
<dbReference type="InterPro" id="IPR035901">
    <property type="entry name" value="GIY-YIG_endonuc_sf"/>
</dbReference>
<dbReference type="FunFam" id="3.40.1440.10:FF:000005">
    <property type="entry name" value="Structure-specific endonuclease subunit SLX1 homolog"/>
    <property type="match status" value="1"/>
</dbReference>
<keyword evidence="6 8" id="KW-0234">DNA repair</keyword>
<protein>
    <recommendedName>
        <fullName evidence="8">Structure-specific endonuclease subunit SLX1 homolog</fullName>
        <ecNumber evidence="8">3.1.-.-</ecNumber>
    </recommendedName>
</protein>
<dbReference type="Gene3D" id="3.40.1440.10">
    <property type="entry name" value="GIY-YIG endonuclease"/>
    <property type="match status" value="1"/>
</dbReference>
<comment type="function">
    <text evidence="8">Catalytic subunit of a heterodimeric structure-specific endonuclease that resolves DNA secondary structures generated during DNA repair and recombination. Has endonuclease activity towards branched DNA substrates, introducing single-strand cuts in duplex DNA close to junctions with ss-DNA.</text>
</comment>
<dbReference type="CDD" id="cd10455">
    <property type="entry name" value="GIY-YIG_SLX1"/>
    <property type="match status" value="1"/>
</dbReference>
<dbReference type="PANTHER" id="PTHR20208">
    <property type="entry name" value="STRUCTURE-SPECIFIC ENDONUCLEASE SUBUNIT SLX1"/>
    <property type="match status" value="1"/>
</dbReference>
<dbReference type="SUPFAM" id="SSF82771">
    <property type="entry name" value="GIY-YIG endonuclease"/>
    <property type="match status" value="1"/>
</dbReference>
<organism evidence="11 12">
    <name type="scientific">Ilex paraguariensis</name>
    <name type="common">yerba mate</name>
    <dbReference type="NCBI Taxonomy" id="185542"/>
    <lineage>
        <taxon>Eukaryota</taxon>
        <taxon>Viridiplantae</taxon>
        <taxon>Streptophyta</taxon>
        <taxon>Embryophyta</taxon>
        <taxon>Tracheophyta</taxon>
        <taxon>Spermatophyta</taxon>
        <taxon>Magnoliopsida</taxon>
        <taxon>eudicotyledons</taxon>
        <taxon>Gunneridae</taxon>
        <taxon>Pentapetalae</taxon>
        <taxon>asterids</taxon>
        <taxon>campanulids</taxon>
        <taxon>Aquifoliales</taxon>
        <taxon>Aquifoliaceae</taxon>
        <taxon>Ilex</taxon>
    </lineage>
</organism>
<evidence type="ECO:0000256" key="7">
    <source>
        <dbReference type="ARBA" id="ARBA00023242"/>
    </source>
</evidence>
<comment type="similarity">
    <text evidence="8">Belongs to the SLX1 family.</text>
</comment>
<evidence type="ECO:0000256" key="6">
    <source>
        <dbReference type="ARBA" id="ARBA00023204"/>
    </source>
</evidence>
<comment type="cofactor">
    <cofactor evidence="8">
        <name>a divalent metal cation</name>
        <dbReference type="ChEBI" id="CHEBI:60240"/>
    </cofactor>
</comment>
<dbReference type="SMART" id="SM00465">
    <property type="entry name" value="GIYc"/>
    <property type="match status" value="1"/>
</dbReference>
<evidence type="ECO:0000256" key="5">
    <source>
        <dbReference type="ARBA" id="ARBA00023172"/>
    </source>
</evidence>
<keyword evidence="3 8" id="KW-0227">DNA damage</keyword>
<feature type="compositionally biased region" description="Basic and acidic residues" evidence="9">
    <location>
        <begin position="17"/>
        <end position="33"/>
    </location>
</feature>
<comment type="subunit">
    <text evidence="8">Forms a heterodimer with a member of the SLX4 family.</text>
</comment>
<keyword evidence="4 8" id="KW-0378">Hydrolase</keyword>
<proteinExistence type="inferred from homology"/>
<dbReference type="GO" id="GO:0006310">
    <property type="term" value="P:DNA recombination"/>
    <property type="evidence" value="ECO:0007669"/>
    <property type="project" value="UniProtKB-UniRule"/>
</dbReference>
<feature type="compositionally biased region" description="Polar residues" evidence="9">
    <location>
        <begin position="215"/>
        <end position="236"/>
    </location>
</feature>